<dbReference type="InterPro" id="IPR036259">
    <property type="entry name" value="MFS_trans_sf"/>
</dbReference>
<keyword evidence="1" id="KW-0472">Membrane</keyword>
<keyword evidence="1" id="KW-0812">Transmembrane</keyword>
<feature type="transmembrane region" description="Helical" evidence="1">
    <location>
        <begin position="48"/>
        <end position="67"/>
    </location>
</feature>
<sequence>KVLGITILQDKIPDKIRGRVLSAQIMLSSLMFPLSMLISGVFAQYVSVPIILLVAGFIMVLNGIYGLSSRVVSTV</sequence>
<comment type="caution">
    <text evidence="2">The sequence shown here is derived from an EMBL/GenBank/DDBJ whole genome shotgun (WGS) entry which is preliminary data.</text>
</comment>
<evidence type="ECO:0000256" key="1">
    <source>
        <dbReference type="SAM" id="Phobius"/>
    </source>
</evidence>
<evidence type="ECO:0008006" key="4">
    <source>
        <dbReference type="Google" id="ProtNLM"/>
    </source>
</evidence>
<dbReference type="SUPFAM" id="SSF103473">
    <property type="entry name" value="MFS general substrate transporter"/>
    <property type="match status" value="1"/>
</dbReference>
<proteinExistence type="predicted"/>
<dbReference type="Proteomes" id="UP000585609">
    <property type="component" value="Unassembled WGS sequence"/>
</dbReference>
<dbReference type="AlphaFoldDB" id="A0A6V8NVE4"/>
<gene>
    <name evidence="2" type="ORF">HKBW3S09_00901</name>
</gene>
<evidence type="ECO:0000313" key="3">
    <source>
        <dbReference type="Proteomes" id="UP000585609"/>
    </source>
</evidence>
<dbReference type="EMBL" id="BLRW01000111">
    <property type="protein sequence ID" value="GFP23434.1"/>
    <property type="molecule type" value="Genomic_DNA"/>
</dbReference>
<reference evidence="2 3" key="1">
    <citation type="journal article" date="2020" name="Front. Microbiol.">
        <title>Single-cell genomics of novel Actinobacteria with the Wood-Ljungdahl pathway discovered in a serpentinizing system.</title>
        <authorList>
            <person name="Merino N."/>
            <person name="Kawai M."/>
            <person name="Boyd E.S."/>
            <person name="Colman D.R."/>
            <person name="McGlynn S.E."/>
            <person name="Nealson K.H."/>
            <person name="Kurokawa K."/>
            <person name="Hongoh Y."/>
        </authorList>
    </citation>
    <scope>NUCLEOTIDE SEQUENCE [LARGE SCALE GENOMIC DNA]</scope>
    <source>
        <strain evidence="2 3">S09_30</strain>
    </source>
</reference>
<feature type="transmembrane region" description="Helical" evidence="1">
    <location>
        <begin position="21"/>
        <end position="42"/>
    </location>
</feature>
<feature type="non-terminal residue" evidence="2">
    <location>
        <position position="1"/>
    </location>
</feature>
<evidence type="ECO:0000313" key="2">
    <source>
        <dbReference type="EMBL" id="GFP23434.1"/>
    </source>
</evidence>
<organism evidence="2 3">
    <name type="scientific">Candidatus Hakubella thermalkaliphila</name>
    <dbReference type="NCBI Taxonomy" id="2754717"/>
    <lineage>
        <taxon>Bacteria</taxon>
        <taxon>Bacillati</taxon>
        <taxon>Actinomycetota</taxon>
        <taxon>Actinomycetota incertae sedis</taxon>
        <taxon>Candidatus Hakubellales</taxon>
        <taxon>Candidatus Hakubellaceae</taxon>
        <taxon>Candidatus Hakubella</taxon>
    </lineage>
</organism>
<accession>A0A6V8NVE4</accession>
<protein>
    <recommendedName>
        <fullName evidence="4">MFS transporter</fullName>
    </recommendedName>
</protein>
<keyword evidence="1" id="KW-1133">Transmembrane helix</keyword>
<name>A0A6V8NVE4_9ACTN</name>